<organism evidence="1 2">
    <name type="scientific">Lepeophtheirus salmonis</name>
    <name type="common">Salmon louse</name>
    <name type="synonym">Caligus salmonis</name>
    <dbReference type="NCBI Taxonomy" id="72036"/>
    <lineage>
        <taxon>Eukaryota</taxon>
        <taxon>Metazoa</taxon>
        <taxon>Ecdysozoa</taxon>
        <taxon>Arthropoda</taxon>
        <taxon>Crustacea</taxon>
        <taxon>Multicrustacea</taxon>
        <taxon>Hexanauplia</taxon>
        <taxon>Copepoda</taxon>
        <taxon>Siphonostomatoida</taxon>
        <taxon>Caligidae</taxon>
        <taxon>Lepeophtheirus</taxon>
    </lineage>
</organism>
<protein>
    <submittedName>
        <fullName evidence="1">SMYD</fullName>
        <ecNumber evidence="1">2.1.1.354</ecNumber>
        <ecNumber evidence="1">2.1.1.357</ecNumber>
    </submittedName>
</protein>
<gene>
    <name evidence="1" type="ORF">LSAA_9384</name>
</gene>
<accession>A0A7R8CX31</accession>
<dbReference type="EMBL" id="HG994584">
    <property type="protein sequence ID" value="CAF2957914.1"/>
    <property type="molecule type" value="Genomic_DNA"/>
</dbReference>
<dbReference type="Gene3D" id="1.10.220.160">
    <property type="match status" value="1"/>
</dbReference>
<dbReference type="Gene3D" id="2.170.270.10">
    <property type="entry name" value="SET domain"/>
    <property type="match status" value="1"/>
</dbReference>
<dbReference type="Gene3D" id="6.10.140.2220">
    <property type="match status" value="1"/>
</dbReference>
<dbReference type="EC" id="2.1.1.357" evidence="1"/>
<name>A0A7R8CX31_LEPSM</name>
<dbReference type="AlphaFoldDB" id="A0A7R8CX31"/>
<dbReference type="InterPro" id="IPR053010">
    <property type="entry name" value="SET_SmydA-8"/>
</dbReference>
<dbReference type="GO" id="GO:0140954">
    <property type="term" value="F:histone H3K36 dimethyltransferase activity"/>
    <property type="evidence" value="ECO:0007669"/>
    <property type="project" value="UniProtKB-EC"/>
</dbReference>
<sequence length="715" mass="81770">MILLQVRKIFLHSCWWPLCSFDCGQSTIHKAECQSLAACVGRPDDEMLPFQHLLVLRCLLLRLNDKEAWEKLLSLEDHHGIQTLIQSDQEEESDSSLNELLLFIRDDCGIGNVMDDETIETVFDIVRSCLIHVKCDEPIVKKFPALYLTAGLISHSCFENTRLVFHPDNFGVSVIACLPIKAGTKLTRCYLQKDVIFLGTEERRTFLEDYLIDCYCIRCMDSTECGSFSSAILCPTCDKLNSPVLSSNPLDEDTEWQCAVCSSTFSSDFVRSLCLSSKDQLENAYQTTELRNFLISNQFVLHPHHFLMISCKAKIFHCLGRENESSTIGDLIEKVKLGKELMAVAEILIPGITVSRGKLLLKLGNAFQLLVSRELMNRIECREELGLSEKQVFNTFFDSNYCYQEVLHILSSDMRKSARIVEKNVKEALNTLEQMRIDFENTIQSGSGTFPAIREHHTHPLESIDFPFVPGSNREGSKLLLVSIESYQDITNETVLYMPLVWKFVREKFGENETNSRISVKYAGWRFSPTKKDVMIRFKHFDSANNSIEMNCAILMDFVKDNAYLLQSSNCIPATEAKCYSLKTNLAQITIDIFNPTRRMESELDIIDCYGTRSCISEYKTIRGIRTIHKLGCFRKEAMNVVKQETLDGSNCLHRSEVLENEIRRTECMKPLCNDPYYSEIADSTAQPIIEHLNQVVHRLDAKFQDLENLIKSMK</sequence>
<dbReference type="EC" id="2.1.1.354" evidence="1"/>
<dbReference type="OrthoDB" id="5945798at2759"/>
<dbReference type="GO" id="GO:0032259">
    <property type="term" value="P:methylation"/>
    <property type="evidence" value="ECO:0007669"/>
    <property type="project" value="UniProtKB-KW"/>
</dbReference>
<keyword evidence="2" id="KW-1185">Reference proteome</keyword>
<dbReference type="PANTHER" id="PTHR46455">
    <property type="entry name" value="SET AND MYND DOMAIN CONTAINING, ARTHROPOD-SPECIFIC, MEMBER 4, ISOFORM A"/>
    <property type="match status" value="1"/>
</dbReference>
<dbReference type="GO" id="GO:0140999">
    <property type="term" value="F:histone H3K4 trimethyltransferase activity"/>
    <property type="evidence" value="ECO:0007669"/>
    <property type="project" value="UniProtKB-EC"/>
</dbReference>
<dbReference type="SUPFAM" id="SSF82199">
    <property type="entry name" value="SET domain"/>
    <property type="match status" value="1"/>
</dbReference>
<dbReference type="PANTHER" id="PTHR46455:SF5">
    <property type="entry name" value="SET AND MYND DOMAIN CONTAINING, ARTHROPOD-SPECIFIC, MEMBER 4, ISOFORM A"/>
    <property type="match status" value="1"/>
</dbReference>
<proteinExistence type="predicted"/>
<keyword evidence="1" id="KW-0489">Methyltransferase</keyword>
<reference evidence="1" key="1">
    <citation type="submission" date="2021-02" db="EMBL/GenBank/DDBJ databases">
        <authorList>
            <person name="Bekaert M."/>
        </authorList>
    </citation>
    <scope>NUCLEOTIDE SEQUENCE</scope>
    <source>
        <strain evidence="1">IoA-00</strain>
    </source>
</reference>
<evidence type="ECO:0000313" key="1">
    <source>
        <dbReference type="EMBL" id="CAF2957914.1"/>
    </source>
</evidence>
<dbReference type="InterPro" id="IPR046341">
    <property type="entry name" value="SET_dom_sf"/>
</dbReference>
<dbReference type="Proteomes" id="UP000675881">
    <property type="component" value="Chromosome 5"/>
</dbReference>
<keyword evidence="1" id="KW-0808">Transferase</keyword>
<evidence type="ECO:0000313" key="2">
    <source>
        <dbReference type="Proteomes" id="UP000675881"/>
    </source>
</evidence>